<feature type="domain" description="Flavoprotein" evidence="6">
    <location>
        <begin position="1"/>
        <end position="166"/>
    </location>
</feature>
<dbReference type="OMA" id="GATHIQD"/>
<keyword evidence="1 5" id="KW-0637">Prenyltransferase</keyword>
<dbReference type="HAMAP" id="MF_01984">
    <property type="entry name" value="ubiX_pad"/>
    <property type="match status" value="1"/>
</dbReference>
<feature type="binding site" evidence="5">
    <location>
        <position position="146"/>
    </location>
    <ligand>
        <name>dimethylallyl phosphate</name>
        <dbReference type="ChEBI" id="CHEBI:88052"/>
    </ligand>
</feature>
<feature type="binding site" evidence="5">
    <location>
        <begin position="81"/>
        <end position="84"/>
    </location>
    <ligand>
        <name>FMN</name>
        <dbReference type="ChEBI" id="CHEBI:58210"/>
    </ligand>
</feature>
<feature type="binding site" evidence="5">
    <location>
        <begin position="9"/>
        <end position="11"/>
    </location>
    <ligand>
        <name>FMN</name>
        <dbReference type="ChEBI" id="CHEBI:58210"/>
    </ligand>
</feature>
<comment type="function">
    <text evidence="5">Flavin prenyltransferase that catalyzes the synthesis of the prenylated FMN cofactor (prenyl-FMN) for 4-hydroxy-3-polyprenylbenzoic acid decarboxylase UbiD. The prenyltransferase is metal-independent and links a dimethylallyl moiety from dimethylallyl monophosphate (DMAP) to the flavin N5 and C6 atoms of FMN.</text>
</comment>
<reference evidence="7" key="1">
    <citation type="journal article" date="2020" name="bioRxiv">
        <title>A rank-normalized archaeal taxonomy based on genome phylogeny resolves widespread incomplete and uneven classifications.</title>
        <authorList>
            <person name="Rinke C."/>
            <person name="Chuvochina M."/>
            <person name="Mussig A.J."/>
            <person name="Chaumeil P.-A."/>
            <person name="Waite D.W."/>
            <person name="Whitman W.B."/>
            <person name="Parks D.H."/>
            <person name="Hugenholtz P."/>
        </authorList>
    </citation>
    <scope>NUCLEOTIDE SEQUENCE</scope>
    <source>
        <strain evidence="7">UBA8853</strain>
    </source>
</reference>
<dbReference type="EC" id="2.5.1.129" evidence="5"/>
<evidence type="ECO:0000256" key="2">
    <source>
        <dbReference type="ARBA" id="ARBA00022630"/>
    </source>
</evidence>
<dbReference type="Proteomes" id="UP000619545">
    <property type="component" value="Unassembled WGS sequence"/>
</dbReference>
<evidence type="ECO:0000313" key="7">
    <source>
        <dbReference type="EMBL" id="HII70934.1"/>
    </source>
</evidence>
<organism evidence="7 8">
    <name type="scientific">Methanopyrus kandleri</name>
    <dbReference type="NCBI Taxonomy" id="2320"/>
    <lineage>
        <taxon>Archaea</taxon>
        <taxon>Methanobacteriati</taxon>
        <taxon>Methanobacteriota</taxon>
        <taxon>Methanomada group</taxon>
        <taxon>Methanopyri</taxon>
        <taxon>Methanopyrales</taxon>
        <taxon>Methanopyraceae</taxon>
        <taxon>Methanopyrus</taxon>
    </lineage>
</organism>
<dbReference type="InterPro" id="IPR003382">
    <property type="entry name" value="Flavoprotein"/>
</dbReference>
<protein>
    <recommendedName>
        <fullName evidence="5">Flavin prenyltransferase UbiX</fullName>
        <ecNumber evidence="5">2.5.1.129</ecNumber>
    </recommendedName>
</protein>
<dbReference type="Gene3D" id="3.40.50.1950">
    <property type="entry name" value="Flavin prenyltransferase-like"/>
    <property type="match status" value="1"/>
</dbReference>
<dbReference type="SUPFAM" id="SSF52507">
    <property type="entry name" value="Homo-oligomeric flavin-containing Cys decarboxylases, HFCD"/>
    <property type="match status" value="1"/>
</dbReference>
<dbReference type="Pfam" id="PF02441">
    <property type="entry name" value="Flavoprotein"/>
    <property type="match status" value="1"/>
</dbReference>
<dbReference type="InterPro" id="IPR004507">
    <property type="entry name" value="UbiX-like"/>
</dbReference>
<evidence type="ECO:0000313" key="8">
    <source>
        <dbReference type="Proteomes" id="UP000619545"/>
    </source>
</evidence>
<feature type="binding site" evidence="5">
    <location>
        <position position="35"/>
    </location>
    <ligand>
        <name>FMN</name>
        <dbReference type="ChEBI" id="CHEBI:58210"/>
    </ligand>
</feature>
<comment type="similarity">
    <text evidence="5">Belongs to the UbiX/PAD1 family.</text>
</comment>
<evidence type="ECO:0000256" key="1">
    <source>
        <dbReference type="ARBA" id="ARBA00022602"/>
    </source>
</evidence>
<dbReference type="AlphaFoldDB" id="A0A832THU8"/>
<proteinExistence type="inferred from homology"/>
<keyword evidence="2 5" id="KW-0285">Flavoprotein</keyword>
<feature type="binding site" evidence="5">
    <location>
        <position position="162"/>
    </location>
    <ligand>
        <name>dimethylallyl phosphate</name>
        <dbReference type="ChEBI" id="CHEBI:88052"/>
    </ligand>
</feature>
<comment type="caution">
    <text evidence="5">Lacks conserved residue(s) required for the propagation of feature annotation.</text>
</comment>
<sequence>MRVFIGVTGASGQIYARRLIEVLHEEGVDVEISVTRSAEYVMEQEGVDLPENVRRYDPKDLTAPPASGTYRIDAYIVCPCTLHTLSSVAVGVAGDLIKRAAVVALKEGRPLVFVVRETPWPRSALQAALKLREEGAVILPACPAFYHGPTTIEDLVDYVVQKVLDTIGVEVDLVRYQPRGMNFR</sequence>
<evidence type="ECO:0000256" key="4">
    <source>
        <dbReference type="ARBA" id="ARBA00022679"/>
    </source>
</evidence>
<comment type="catalytic activity">
    <reaction evidence="5">
        <text>dimethylallyl phosphate + FMNH2 = prenylated FMNH2 + phosphate</text>
        <dbReference type="Rhea" id="RHEA:37743"/>
        <dbReference type="ChEBI" id="CHEBI:43474"/>
        <dbReference type="ChEBI" id="CHEBI:57618"/>
        <dbReference type="ChEBI" id="CHEBI:87467"/>
        <dbReference type="ChEBI" id="CHEBI:88052"/>
        <dbReference type="EC" id="2.5.1.129"/>
    </reaction>
</comment>
<keyword evidence="3 5" id="KW-0288">FMN</keyword>
<gene>
    <name evidence="5" type="primary">ubiX</name>
    <name evidence="7" type="ORF">HA336_06870</name>
</gene>
<evidence type="ECO:0000259" key="6">
    <source>
        <dbReference type="Pfam" id="PF02441"/>
    </source>
</evidence>
<accession>A0A832THU8</accession>
<comment type="caution">
    <text evidence="7">The sequence shown here is derived from an EMBL/GenBank/DDBJ whole genome shotgun (WGS) entry which is preliminary data.</text>
</comment>
<dbReference type="GeneID" id="1478060"/>
<dbReference type="InterPro" id="IPR036551">
    <property type="entry name" value="Flavin_trans-like"/>
</dbReference>
<name>A0A832THU8_9EURY</name>
<keyword evidence="4 5" id="KW-0808">Transferase</keyword>
<dbReference type="GO" id="GO:0106141">
    <property type="term" value="F:flavin prenyltransferase activity"/>
    <property type="evidence" value="ECO:0007669"/>
    <property type="project" value="UniProtKB-EC"/>
</dbReference>
<dbReference type="EMBL" id="DUJS01000004">
    <property type="protein sequence ID" value="HII70934.1"/>
    <property type="molecule type" value="Genomic_DNA"/>
</dbReference>
<feature type="binding site" evidence="5">
    <location>
        <position position="116"/>
    </location>
    <ligand>
        <name>FMN</name>
        <dbReference type="ChEBI" id="CHEBI:58210"/>
    </ligand>
</feature>
<dbReference type="RefSeq" id="WP_011019833.1">
    <property type="nucleotide sequence ID" value="NZ_DUJS01000004.1"/>
</dbReference>
<evidence type="ECO:0000256" key="3">
    <source>
        <dbReference type="ARBA" id="ARBA00022643"/>
    </source>
</evidence>
<evidence type="ECO:0000256" key="5">
    <source>
        <dbReference type="HAMAP-Rule" id="MF_01984"/>
    </source>
</evidence>
<dbReference type="NCBIfam" id="TIGR00421">
    <property type="entry name" value="ubiX_pad"/>
    <property type="match status" value="1"/>
</dbReference>